<dbReference type="Proteomes" id="UP000623467">
    <property type="component" value="Unassembled WGS sequence"/>
</dbReference>
<evidence type="ECO:0000259" key="1">
    <source>
        <dbReference type="PROSITE" id="PS50181"/>
    </source>
</evidence>
<reference evidence="2" key="1">
    <citation type="submission" date="2020-05" db="EMBL/GenBank/DDBJ databases">
        <title>Mycena genomes resolve the evolution of fungal bioluminescence.</title>
        <authorList>
            <person name="Tsai I.J."/>
        </authorList>
    </citation>
    <scope>NUCLEOTIDE SEQUENCE</scope>
    <source>
        <strain evidence="2">160909Yilan</strain>
    </source>
</reference>
<feature type="domain" description="F-box" evidence="1">
    <location>
        <begin position="1"/>
        <end position="46"/>
    </location>
</feature>
<evidence type="ECO:0000313" key="3">
    <source>
        <dbReference type="Proteomes" id="UP000623467"/>
    </source>
</evidence>
<gene>
    <name evidence="2" type="ORF">MSAN_01657900</name>
</gene>
<comment type="caution">
    <text evidence="2">The sequence shown here is derived from an EMBL/GenBank/DDBJ whole genome shotgun (WGS) entry which is preliminary data.</text>
</comment>
<dbReference type="SUPFAM" id="SSF81383">
    <property type="entry name" value="F-box domain"/>
    <property type="match status" value="1"/>
</dbReference>
<dbReference type="PROSITE" id="PS50181">
    <property type="entry name" value="FBOX"/>
    <property type="match status" value="1"/>
</dbReference>
<dbReference type="EMBL" id="JACAZH010000014">
    <property type="protein sequence ID" value="KAF7350957.1"/>
    <property type="molecule type" value="Genomic_DNA"/>
</dbReference>
<organism evidence="2 3">
    <name type="scientific">Mycena sanguinolenta</name>
    <dbReference type="NCBI Taxonomy" id="230812"/>
    <lineage>
        <taxon>Eukaryota</taxon>
        <taxon>Fungi</taxon>
        <taxon>Dikarya</taxon>
        <taxon>Basidiomycota</taxon>
        <taxon>Agaricomycotina</taxon>
        <taxon>Agaricomycetes</taxon>
        <taxon>Agaricomycetidae</taxon>
        <taxon>Agaricales</taxon>
        <taxon>Marasmiineae</taxon>
        <taxon>Mycenaceae</taxon>
        <taxon>Mycena</taxon>
    </lineage>
</organism>
<proteinExistence type="predicted"/>
<dbReference type="InterPro" id="IPR001810">
    <property type="entry name" value="F-box_dom"/>
</dbReference>
<accession>A0A8H6Y1H5</accession>
<evidence type="ECO:0000313" key="2">
    <source>
        <dbReference type="EMBL" id="KAF7350957.1"/>
    </source>
</evidence>
<name>A0A8H6Y1H5_9AGAR</name>
<dbReference type="InterPro" id="IPR036047">
    <property type="entry name" value="F-box-like_dom_sf"/>
</dbReference>
<dbReference type="Gene3D" id="1.20.1280.50">
    <property type="match status" value="1"/>
</dbReference>
<protein>
    <submittedName>
        <fullName evidence="2">F-box domain-containing protein</fullName>
    </submittedName>
</protein>
<sequence>MILSDLPTDILLEIVKVLPLPDPLALLITCRSLNALSNEVSFWMSVLETTRRRSPIACPPHTDLSQFTLPRLKDLALSWLKLQHNWDQRFPRIVQPATSARLPRSEPTLIILAVQGTDILVLATGGSLFCWDAKLGAPFPFPALDTGGQISQIAGSDMPGVCYLAIIARIFNGAFAALDRRRYIITIKHEGGKVTSMTSESSQVSTPQLNFESLFVAEDMVGTIGTMEYSQECLLVVDGVGDEGRRFPNSNSILKLHRSVPHHAFLVCIAYQGHLYIILEDASSVQIQHIPRKGLRAGRQDSGYLFHSQISSIYSNFEELCYMVPSTPFYGVTAAFVRLHWNYGNETALVTSFTFLLNTFTDAYDNGSGAVSPLEFDPDCVSEYVPGQLVDISLVWQDHSGFNVTAVIQPNDPLEPPRLVLVRYHPETKSTSVHDLTVPDTIDVKKLESVCIDDTSGAVHLVDTEARLSTLRYV</sequence>
<dbReference type="Pfam" id="PF12937">
    <property type="entry name" value="F-box-like"/>
    <property type="match status" value="1"/>
</dbReference>
<keyword evidence="3" id="KW-1185">Reference proteome</keyword>
<dbReference type="AlphaFoldDB" id="A0A8H6Y1H5"/>
<dbReference type="OrthoDB" id="2886361at2759"/>